<dbReference type="PANTHER" id="PTHR46169">
    <property type="entry name" value="DNA REPLICATION-RELATED ELEMENT FACTOR, ISOFORM A"/>
    <property type="match status" value="1"/>
</dbReference>
<dbReference type="AlphaFoldDB" id="A0A1X7U250"/>
<dbReference type="OrthoDB" id="10046233at2759"/>
<protein>
    <submittedName>
        <fullName evidence="1">Uncharacterized protein</fullName>
    </submittedName>
</protein>
<dbReference type="GO" id="GO:0005634">
    <property type="term" value="C:nucleus"/>
    <property type="evidence" value="ECO:0007669"/>
    <property type="project" value="TreeGrafter"/>
</dbReference>
<evidence type="ECO:0000313" key="1">
    <source>
        <dbReference type="EnsemblMetazoa" id="Aqu2.1.21967_001"/>
    </source>
</evidence>
<name>A0A1X7U250_AMPQE</name>
<proteinExistence type="predicted"/>
<dbReference type="PANTHER" id="PTHR46169:SF29">
    <property type="entry name" value="DNA REPLICATION-RELATED ELEMENT FACTOR, ISOFORM A"/>
    <property type="match status" value="1"/>
</dbReference>
<dbReference type="InParanoid" id="A0A1X7U250"/>
<dbReference type="SUPFAM" id="SSF53098">
    <property type="entry name" value="Ribonuclease H-like"/>
    <property type="match status" value="1"/>
</dbReference>
<dbReference type="InterPro" id="IPR012337">
    <property type="entry name" value="RNaseH-like_sf"/>
</dbReference>
<dbReference type="GO" id="GO:0006357">
    <property type="term" value="P:regulation of transcription by RNA polymerase II"/>
    <property type="evidence" value="ECO:0007669"/>
    <property type="project" value="TreeGrafter"/>
</dbReference>
<reference evidence="1" key="1">
    <citation type="submission" date="2017-05" db="UniProtKB">
        <authorList>
            <consortium name="EnsemblMetazoa"/>
        </authorList>
    </citation>
    <scope>IDENTIFICATION</scope>
</reference>
<dbReference type="EnsemblMetazoa" id="Aqu2.1.21967_001">
    <property type="protein sequence ID" value="Aqu2.1.21967_001"/>
    <property type="gene ID" value="Aqu2.1.21967"/>
</dbReference>
<accession>A0A1X7U250</accession>
<organism evidence="1">
    <name type="scientific">Amphimedon queenslandica</name>
    <name type="common">Sponge</name>
    <dbReference type="NCBI Taxonomy" id="400682"/>
    <lineage>
        <taxon>Eukaryota</taxon>
        <taxon>Metazoa</taxon>
        <taxon>Porifera</taxon>
        <taxon>Demospongiae</taxon>
        <taxon>Heteroscleromorpha</taxon>
        <taxon>Haplosclerida</taxon>
        <taxon>Niphatidae</taxon>
        <taxon>Amphimedon</taxon>
    </lineage>
</organism>
<sequence>MSKATTINLAIDLWSNRQIKSNLGITGHFISKQWEIESVMLGCNWEIGRHTSDNILSWYNEVTAEFLLSTKEDNTDDENEDDSVSVSHSLESNVVLDHYACLAHVLQLVTKDSLAKIGQMGTVLKKCSNLVSFVRKSTIATDVLIGEARLQASNITRWNSLLKIILAILKVPDSKLAKLEDAPILTAQGRNILNDMVEILMPFEEATDTVRISCIPSARYMPHVFVY</sequence>
<dbReference type="InterPro" id="IPR052717">
    <property type="entry name" value="Vacuolar_transposase_reg"/>
</dbReference>